<evidence type="ECO:0000313" key="3">
    <source>
        <dbReference type="EMBL" id="GID11949.1"/>
    </source>
</evidence>
<keyword evidence="2" id="KW-0812">Transmembrane</keyword>
<feature type="transmembrane region" description="Helical" evidence="2">
    <location>
        <begin position="21"/>
        <end position="41"/>
    </location>
</feature>
<keyword evidence="4" id="KW-1185">Reference proteome</keyword>
<evidence type="ECO:0000313" key="4">
    <source>
        <dbReference type="Proteomes" id="UP000612808"/>
    </source>
</evidence>
<keyword evidence="2" id="KW-0472">Membrane</keyword>
<feature type="compositionally biased region" description="Low complexity" evidence="1">
    <location>
        <begin position="293"/>
        <end position="332"/>
    </location>
</feature>
<feature type="compositionally biased region" description="Gly residues" evidence="1">
    <location>
        <begin position="279"/>
        <end position="292"/>
    </location>
</feature>
<sequence length="393" mass="40530">MTTQTAAEEKDATASQYTKPLRLIAGLIMLAAVVLLVLASAAQLIPSGAYSTFTGNADGQFSQFVSWATVLPPVLAVLLASHIRPVLPQAKLFALVALIEYAVIIVFGVVCLIGGLLGELDYANKQGTSVIDPIAGIFGRLALLALAAVAGLFVAMVFRGLNAGAAPRPVYGGYGQPGYGQQQPGYGQPAAQQQPAQAYGQQAYGQQQAQQQQYGQQGSYGQQQQPQQGQAGSYGQYQYGANPAAPASGTPAAPTSGTPAAPTSGAGGAAPTSGAGQPAQGGYGWPNQGGGSWPTPGQQPGQPAQPQQGQPQPQPGQQAQQQPGQQAQQQPGQQPPAAPGPATSAWPTAPGAASWQQQDQPQEPANPDEGQRTQLITPEMRQQIDQRRQQGNQ</sequence>
<feature type="compositionally biased region" description="Low complexity" evidence="1">
    <location>
        <begin position="340"/>
        <end position="355"/>
    </location>
</feature>
<reference evidence="3" key="1">
    <citation type="submission" date="2021-01" db="EMBL/GenBank/DDBJ databases">
        <title>Whole genome shotgun sequence of Actinocatenispora rupis NBRC 107355.</title>
        <authorList>
            <person name="Komaki H."/>
            <person name="Tamura T."/>
        </authorList>
    </citation>
    <scope>NUCLEOTIDE SEQUENCE</scope>
    <source>
        <strain evidence="3">NBRC 107355</strain>
    </source>
</reference>
<dbReference type="EMBL" id="BOMB01000015">
    <property type="protein sequence ID" value="GID11949.1"/>
    <property type="molecule type" value="Genomic_DNA"/>
</dbReference>
<evidence type="ECO:0000256" key="1">
    <source>
        <dbReference type="SAM" id="MobiDB-lite"/>
    </source>
</evidence>
<keyword evidence="2" id="KW-1133">Transmembrane helix</keyword>
<organism evidence="3 4">
    <name type="scientific">Actinocatenispora rupis</name>
    <dbReference type="NCBI Taxonomy" id="519421"/>
    <lineage>
        <taxon>Bacteria</taxon>
        <taxon>Bacillati</taxon>
        <taxon>Actinomycetota</taxon>
        <taxon>Actinomycetes</taxon>
        <taxon>Micromonosporales</taxon>
        <taxon>Micromonosporaceae</taxon>
        <taxon>Actinocatenispora</taxon>
    </lineage>
</organism>
<dbReference type="AlphaFoldDB" id="A0A8J3J899"/>
<feature type="compositionally biased region" description="Basic and acidic residues" evidence="1">
    <location>
        <begin position="382"/>
        <end position="393"/>
    </location>
</feature>
<evidence type="ECO:0000256" key="2">
    <source>
        <dbReference type="SAM" id="Phobius"/>
    </source>
</evidence>
<feature type="region of interest" description="Disordered" evidence="1">
    <location>
        <begin position="182"/>
        <end position="393"/>
    </location>
</feature>
<comment type="caution">
    <text evidence="3">The sequence shown here is derived from an EMBL/GenBank/DDBJ whole genome shotgun (WGS) entry which is preliminary data.</text>
</comment>
<feature type="compositionally biased region" description="Low complexity" evidence="1">
    <location>
        <begin position="182"/>
        <end position="278"/>
    </location>
</feature>
<accession>A0A8J3J899</accession>
<name>A0A8J3J899_9ACTN</name>
<dbReference type="RefSeq" id="WP_203657934.1">
    <property type="nucleotide sequence ID" value="NZ_BAAAZM010000005.1"/>
</dbReference>
<feature type="transmembrane region" description="Helical" evidence="2">
    <location>
        <begin position="61"/>
        <end position="80"/>
    </location>
</feature>
<gene>
    <name evidence="3" type="ORF">Aru02nite_28380</name>
</gene>
<feature type="transmembrane region" description="Helical" evidence="2">
    <location>
        <begin position="137"/>
        <end position="158"/>
    </location>
</feature>
<proteinExistence type="predicted"/>
<dbReference type="Proteomes" id="UP000612808">
    <property type="component" value="Unassembled WGS sequence"/>
</dbReference>
<protein>
    <submittedName>
        <fullName evidence="3">Uncharacterized protein</fullName>
    </submittedName>
</protein>
<feature type="transmembrane region" description="Helical" evidence="2">
    <location>
        <begin position="92"/>
        <end position="117"/>
    </location>
</feature>